<dbReference type="EMBL" id="CATVXE010000001">
    <property type="protein sequence ID" value="CAJ0679482.1"/>
    <property type="molecule type" value="Genomic_DNA"/>
</dbReference>
<organism evidence="1 2">
    <name type="scientific">Ralstonia mannitolilytica</name>
    <dbReference type="NCBI Taxonomy" id="105219"/>
    <lineage>
        <taxon>Bacteria</taxon>
        <taxon>Pseudomonadati</taxon>
        <taxon>Pseudomonadota</taxon>
        <taxon>Betaproteobacteria</taxon>
        <taxon>Burkholderiales</taxon>
        <taxon>Burkholderiaceae</taxon>
        <taxon>Ralstonia</taxon>
    </lineage>
</organism>
<sequence length="68" mass="7615">MTTSKRYCLYVDGAMVRRVSGIGQAHEILLRLGDSMRPGECRKYQVRLGDNVVWEGELEASSGPEEVN</sequence>
<proteinExistence type="predicted"/>
<reference evidence="1" key="1">
    <citation type="submission" date="2023-07" db="EMBL/GenBank/DDBJ databases">
        <authorList>
            <person name="Peeters C."/>
        </authorList>
    </citation>
    <scope>NUCLEOTIDE SEQUENCE</scope>
    <source>
        <strain evidence="1">R-77591</strain>
    </source>
</reference>
<protein>
    <submittedName>
        <fullName evidence="1">Uncharacterized protein</fullName>
    </submittedName>
</protein>
<dbReference type="Proteomes" id="UP001190002">
    <property type="component" value="Unassembled WGS sequence"/>
</dbReference>
<evidence type="ECO:0000313" key="1">
    <source>
        <dbReference type="EMBL" id="CAJ0679482.1"/>
    </source>
</evidence>
<gene>
    <name evidence="1" type="ORF">R77591_00363</name>
</gene>
<accession>A0AAD2AMZ2</accession>
<comment type="caution">
    <text evidence="1">The sequence shown here is derived from an EMBL/GenBank/DDBJ whole genome shotgun (WGS) entry which is preliminary data.</text>
</comment>
<evidence type="ECO:0000313" key="2">
    <source>
        <dbReference type="Proteomes" id="UP001190002"/>
    </source>
</evidence>
<name>A0AAD2AMZ2_9RALS</name>
<dbReference type="AlphaFoldDB" id="A0AAD2AMZ2"/>